<name>A0A151ITR0_9HYME</name>
<keyword evidence="3" id="KW-1185">Reference proteome</keyword>
<dbReference type="EMBL" id="KQ981013">
    <property type="protein sequence ID" value="KYN10291.1"/>
    <property type="molecule type" value="Genomic_DNA"/>
</dbReference>
<evidence type="ECO:0000313" key="3">
    <source>
        <dbReference type="Proteomes" id="UP000078492"/>
    </source>
</evidence>
<dbReference type="AlphaFoldDB" id="A0A151ITR0"/>
<gene>
    <name evidence="2" type="ORF">ALC57_17577</name>
</gene>
<evidence type="ECO:0000313" key="2">
    <source>
        <dbReference type="EMBL" id="KYN10291.1"/>
    </source>
</evidence>
<sequence>MRRGGKKIVAQQEGDIHRQPPPDCEQDGETRQQCR</sequence>
<reference evidence="2 3" key="1">
    <citation type="submission" date="2015-09" db="EMBL/GenBank/DDBJ databases">
        <title>Trachymyrmex cornetzi WGS genome.</title>
        <authorList>
            <person name="Nygaard S."/>
            <person name="Hu H."/>
            <person name="Boomsma J."/>
            <person name="Zhang G."/>
        </authorList>
    </citation>
    <scope>NUCLEOTIDE SEQUENCE [LARGE SCALE GENOMIC DNA]</scope>
    <source>
        <strain evidence="2">Tcor2-1</strain>
        <tissue evidence="2">Whole body</tissue>
    </source>
</reference>
<evidence type="ECO:0000256" key="1">
    <source>
        <dbReference type="SAM" id="MobiDB-lite"/>
    </source>
</evidence>
<protein>
    <submittedName>
        <fullName evidence="2">Uncharacterized protein</fullName>
    </submittedName>
</protein>
<accession>A0A151ITR0</accession>
<feature type="region of interest" description="Disordered" evidence="1">
    <location>
        <begin position="1"/>
        <end position="35"/>
    </location>
</feature>
<proteinExistence type="predicted"/>
<organism evidence="2 3">
    <name type="scientific">Trachymyrmex cornetzi</name>
    <dbReference type="NCBI Taxonomy" id="471704"/>
    <lineage>
        <taxon>Eukaryota</taxon>
        <taxon>Metazoa</taxon>
        <taxon>Ecdysozoa</taxon>
        <taxon>Arthropoda</taxon>
        <taxon>Hexapoda</taxon>
        <taxon>Insecta</taxon>
        <taxon>Pterygota</taxon>
        <taxon>Neoptera</taxon>
        <taxon>Endopterygota</taxon>
        <taxon>Hymenoptera</taxon>
        <taxon>Apocrita</taxon>
        <taxon>Aculeata</taxon>
        <taxon>Formicoidea</taxon>
        <taxon>Formicidae</taxon>
        <taxon>Myrmicinae</taxon>
        <taxon>Trachymyrmex</taxon>
    </lineage>
</organism>
<dbReference type="Proteomes" id="UP000078492">
    <property type="component" value="Unassembled WGS sequence"/>
</dbReference>